<keyword evidence="1" id="KW-0472">Membrane</keyword>
<reference evidence="2" key="1">
    <citation type="submission" date="2019-08" db="EMBL/GenBank/DDBJ databases">
        <authorList>
            <person name="Kucharzyk K."/>
            <person name="Murdoch R.W."/>
            <person name="Higgins S."/>
            <person name="Loffler F."/>
        </authorList>
    </citation>
    <scope>NUCLEOTIDE SEQUENCE</scope>
</reference>
<dbReference type="AlphaFoldDB" id="A0A644VXF2"/>
<keyword evidence="1" id="KW-0812">Transmembrane</keyword>
<sequence>MRVQKHSVFSFLALLWFVASSLVDVLFPKEIYLSPELYETFYPNDVINLFLGGVALLLSTLKTVRKSRFFLPCRSGMLLFILYNAIASAYANTNGMDILLLLLAIAAVLTLVEAEEYQNLLTLGFSPGHAKRYASLLIVMAGLFILRAALQLFGKEASPGVKGVSLADVLLCTLWLANGIGFLRNAAKCFIAAFICYIHGSLLFLSLLLLFILQPLLLGTAFPFVDFVVIAMMSTAFFIPLALLAKEMQQLP</sequence>
<feature type="transmembrane region" description="Helical" evidence="1">
    <location>
        <begin position="190"/>
        <end position="212"/>
    </location>
</feature>
<gene>
    <name evidence="2" type="ORF">SDC9_42329</name>
</gene>
<protein>
    <submittedName>
        <fullName evidence="2">Uncharacterized protein</fullName>
    </submittedName>
</protein>
<proteinExistence type="predicted"/>
<comment type="caution">
    <text evidence="2">The sequence shown here is derived from an EMBL/GenBank/DDBJ whole genome shotgun (WGS) entry which is preliminary data.</text>
</comment>
<evidence type="ECO:0000313" key="2">
    <source>
        <dbReference type="EMBL" id="MPL96154.1"/>
    </source>
</evidence>
<dbReference type="EMBL" id="VSSQ01000498">
    <property type="protein sequence ID" value="MPL96154.1"/>
    <property type="molecule type" value="Genomic_DNA"/>
</dbReference>
<feature type="transmembrane region" description="Helical" evidence="1">
    <location>
        <begin position="46"/>
        <end position="64"/>
    </location>
</feature>
<feature type="transmembrane region" description="Helical" evidence="1">
    <location>
        <begin position="133"/>
        <end position="153"/>
    </location>
</feature>
<accession>A0A644VXF2</accession>
<keyword evidence="1" id="KW-1133">Transmembrane helix</keyword>
<feature type="transmembrane region" description="Helical" evidence="1">
    <location>
        <begin position="96"/>
        <end position="112"/>
    </location>
</feature>
<feature type="transmembrane region" description="Helical" evidence="1">
    <location>
        <begin position="165"/>
        <end position="183"/>
    </location>
</feature>
<feature type="transmembrane region" description="Helical" evidence="1">
    <location>
        <begin position="224"/>
        <end position="245"/>
    </location>
</feature>
<feature type="transmembrane region" description="Helical" evidence="1">
    <location>
        <begin position="71"/>
        <end position="90"/>
    </location>
</feature>
<organism evidence="2">
    <name type="scientific">bioreactor metagenome</name>
    <dbReference type="NCBI Taxonomy" id="1076179"/>
    <lineage>
        <taxon>unclassified sequences</taxon>
        <taxon>metagenomes</taxon>
        <taxon>ecological metagenomes</taxon>
    </lineage>
</organism>
<name>A0A644VXF2_9ZZZZ</name>
<evidence type="ECO:0000256" key="1">
    <source>
        <dbReference type="SAM" id="Phobius"/>
    </source>
</evidence>